<feature type="region of interest" description="Disordered" evidence="5">
    <location>
        <begin position="960"/>
        <end position="981"/>
    </location>
</feature>
<evidence type="ECO:0000259" key="6">
    <source>
        <dbReference type="Pfam" id="PF03177"/>
    </source>
</evidence>
<feature type="domain" description="Nucleoporin Nup133/Nup155-like N-terminal" evidence="7">
    <location>
        <begin position="422"/>
        <end position="643"/>
    </location>
</feature>
<keyword evidence="3" id="KW-0813">Transport</keyword>
<dbReference type="Pfam" id="PF03177">
    <property type="entry name" value="Nucleoporin_C"/>
    <property type="match status" value="1"/>
</dbReference>
<evidence type="ECO:0000256" key="3">
    <source>
        <dbReference type="ARBA" id="ARBA00022448"/>
    </source>
</evidence>
<dbReference type="PANTHER" id="PTHR10350:SF6">
    <property type="entry name" value="NUCLEAR PORE COMPLEX PROTEIN NUP155"/>
    <property type="match status" value="1"/>
</dbReference>
<dbReference type="Pfam" id="PF08801">
    <property type="entry name" value="Nucleoporin_N"/>
    <property type="match status" value="2"/>
</dbReference>
<sequence length="1968" mass="212882">GSERIPIAKPRNHTSCSRLSSHWGRRRHTSNRKRRSPTPKPQGTPLTTSQQSDIPVRTPNPQANPNPQRMATNDPYLTDHFHPLRLASTEILSALRDDESSPHGDLYRRLVCSTTTTTTAGDASRYHSSAEGGEGTIKSVTAPVVGARGDASRVVPPSNYLLHSHSVPLPPPVAAAMQNAKVSSCMGLFSEANLVWVVCDSVLFLWRHASGVVGGGSGNESDAAAGRAASWGGVPSLPRQVLSEDLCSFSVPSGQCIVGVGLVRPKRGVFKESVEWCIIVSTPAEVILCALDRQYPSHDDEMDTNTSMLRLVPTRFILPTDNVPMISIRGTKNGRIFMGGYDGCLYEMCYEGVSERRCTVASSSPEEIEAAIDNYFDGDGELVADLPLSQSGVGTVLSGGKRVLSALTFGTGDTDVHDQHRRRKCSKINHSSVSPGIASVVPGVVVRAAVSMFGSSIEAAARKGGPIVSLVLDEERLCLYTLGASGIICAYDMIDSSKSTGMNSSPRLACVLDSVETAKLYLDLVARGRMVPRALSESIELGTITFPGGIASAQAGVGGMEGARDILKRHDQETSTMKNTVSTKKLNPREITNCAGILHPVSIHLVPGIESKSLTLVAVTGGGLRYYLSSLSSSYMSSAQASQGPFDYGTRGNDSQTARTRPSKKMTFCHIRAPPPYSSSDGNDGLKIEVAPSAMHLFNPGSGIPPGIHNTQITRGASSDSRKGDVVKSYYGKGIFVLALDLEKRIDKRTNNITGRGFFSTESEGSNTSKPFAGNAVIVALPDSASRMSVTTSITVKGSDPSSQSTSGGISEIVILPMSGIGGTNSPVLPGGTTFDMSSQNNGQSSVVRLFMNSETPSDSELQIGLIPSFIPPKVKVRKTNLSPGASSAIAVPNGQGRGVISAALLSLSNYVRSGQGSGCMVGTVSDTSGGVRPLATFRVSRRHGCDVVGFSSSSAEVRGSSRARTSLSGNSTPKSARLPPWLMTPAAAPMNFQSSMHLMPPGSESLLILNAGGLHFFTNSSLLNNLASVLLRASNVAKDDAVRNFFTSYGYAEGCAMCFALATSSSSNSNLRSKAEQAALTHARLPSMTLFGSGNGRDPLSAYKFQPSSLYEGLVKFSSRLLRPFWLKIAVVVTEGRPIQSTTSVYSSYYALVPAKVELLLDDVTLDEIRRPLLLLQALMKETFVPVVHSVPGYASNSHTESMDVDDDMDTGGRITRALQSQSRAAQKVNDSNQTHDLTPDELRKVAYQKEDRNMHSLYRLWSRCVQMLNLMSCLKRAHASPALPDVQWGLLHGLTFCQLVTSREGQQRIETLLNSLFSQSENSLVSGLSTEGDSLADTLSRQCYLFFSSASRLTYLGFKFARVALARSTVLSQRNVLANKAASYLRAAARHWHDPASIVGRLVAKNASSSWQDIAKSAIDGESPLALAADELMKLENAEGLVDVCLICAANFGGAKVQRDDSKELGETPVEGMFDWERGLYHQPPSEQPGDTESSTQSIVSDMQATSSDALKACHSILFFYIAKLLGEGGVVNQRLAEELVGACASSTDVKFLRSLYDQLVSTHNVDTLLRIDSSTLEDWLKEKNDSNLVWKYYSFHGRNVLAGDEMWKVALDKTEKIPLVQRVECLTRASNSFSAALQTPVATEEVSAQDLQGRILQITEQLDVAAIQQRVLAIAERSENTHLDSAKMDALSFSLVNVSDLYNEYAGPLNLFDICLLIMETCRRNNPIEIKTLWKSIFCEEILPCGTNSRVAFEYLNELKDGSLVQEDIIFGKNNDDTIHQFENGSWVSRLKARVTDLGRSLYGKGADYTFPLDLLLETLEGLRQAYTNARNGDEVSHPWPAKIMLDVGVPYVAVLEAYEAFGLQGRGVVGGDDSKSRYDHFIWTSELLELWVAAALSDDDFSRERNTNNASYQLVRAVNQGRLLLRIDSLKSALEGTIKIDSELAERVHSRLTDVQDVIARNFR</sequence>
<comment type="caution">
    <text evidence="8">The sequence shown here is derived from an EMBL/GenBank/DDBJ whole genome shotgun (WGS) entry which is preliminary data.</text>
</comment>
<dbReference type="PANTHER" id="PTHR10350">
    <property type="entry name" value="NUCLEAR PORE COMPLEX PROTEIN NUP155"/>
    <property type="match status" value="1"/>
</dbReference>
<feature type="compositionally biased region" description="Polar residues" evidence="5">
    <location>
        <begin position="966"/>
        <end position="975"/>
    </location>
</feature>
<evidence type="ECO:0000256" key="4">
    <source>
        <dbReference type="ARBA" id="ARBA00023242"/>
    </source>
</evidence>
<dbReference type="Gene3D" id="1.20.58.1780">
    <property type="match status" value="1"/>
</dbReference>
<proteinExistence type="inferred from homology"/>
<dbReference type="InterPro" id="IPR042537">
    <property type="entry name" value="Nucleoporin_Nup155_C_2"/>
</dbReference>
<dbReference type="GO" id="GO:0005635">
    <property type="term" value="C:nuclear envelope"/>
    <property type="evidence" value="ECO:0007669"/>
    <property type="project" value="UniProtKB-ARBA"/>
</dbReference>
<dbReference type="InterPro" id="IPR007187">
    <property type="entry name" value="Nucleoporin_Nup133/Nup155_C"/>
</dbReference>
<feature type="domain" description="Nucleoporin Nup133/Nup155-like C-terminal" evidence="6">
    <location>
        <begin position="1231"/>
        <end position="1864"/>
    </location>
</feature>
<organism evidence="8 9">
    <name type="scientific">Cyclotella cryptica</name>
    <dbReference type="NCBI Taxonomy" id="29204"/>
    <lineage>
        <taxon>Eukaryota</taxon>
        <taxon>Sar</taxon>
        <taxon>Stramenopiles</taxon>
        <taxon>Ochrophyta</taxon>
        <taxon>Bacillariophyta</taxon>
        <taxon>Coscinodiscophyceae</taxon>
        <taxon>Thalassiosirophycidae</taxon>
        <taxon>Stephanodiscales</taxon>
        <taxon>Stephanodiscaceae</taxon>
        <taxon>Cyclotella</taxon>
    </lineage>
</organism>
<dbReference type="EMBL" id="JABMIG020000582">
    <property type="protein sequence ID" value="KAL3774656.1"/>
    <property type="molecule type" value="Genomic_DNA"/>
</dbReference>
<keyword evidence="9" id="KW-1185">Reference proteome</keyword>
<evidence type="ECO:0000313" key="9">
    <source>
        <dbReference type="Proteomes" id="UP001516023"/>
    </source>
</evidence>
<dbReference type="InterPro" id="IPR042538">
    <property type="entry name" value="Nucleoporin_Nup155_C_3"/>
</dbReference>
<feature type="region of interest" description="Disordered" evidence="5">
    <location>
        <begin position="1222"/>
        <end position="1241"/>
    </location>
</feature>
<dbReference type="Gene3D" id="1.20.120.1880">
    <property type="entry name" value="Nucleoporin, helical C-terminal domain"/>
    <property type="match status" value="1"/>
</dbReference>
<keyword evidence="4" id="KW-0539">Nucleus</keyword>
<feature type="non-terminal residue" evidence="8">
    <location>
        <position position="1"/>
    </location>
</feature>
<dbReference type="InterPro" id="IPR014908">
    <property type="entry name" value="Nucleoporin_Nup133/Nup155_N"/>
</dbReference>
<gene>
    <name evidence="8" type="ORF">HJC23_002465</name>
</gene>
<accession>A0ABD3NI55</accession>
<comment type="subcellular location">
    <subcellularLocation>
        <location evidence="1">Nucleus</location>
    </subcellularLocation>
</comment>
<dbReference type="InterPro" id="IPR004870">
    <property type="entry name" value="Nucleoporin_Nup155"/>
</dbReference>
<evidence type="ECO:0000256" key="1">
    <source>
        <dbReference type="ARBA" id="ARBA00004123"/>
    </source>
</evidence>
<feature type="compositionally biased region" description="Polar residues" evidence="5">
    <location>
        <begin position="1222"/>
        <end position="1238"/>
    </location>
</feature>
<evidence type="ECO:0000256" key="2">
    <source>
        <dbReference type="ARBA" id="ARBA00007373"/>
    </source>
</evidence>
<evidence type="ECO:0000313" key="8">
    <source>
        <dbReference type="EMBL" id="KAL3774656.1"/>
    </source>
</evidence>
<evidence type="ECO:0000256" key="5">
    <source>
        <dbReference type="SAM" id="MobiDB-lite"/>
    </source>
</evidence>
<dbReference type="Proteomes" id="UP001516023">
    <property type="component" value="Unassembled WGS sequence"/>
</dbReference>
<reference evidence="8 9" key="1">
    <citation type="journal article" date="2020" name="G3 (Bethesda)">
        <title>Improved Reference Genome for Cyclotella cryptica CCMP332, a Model for Cell Wall Morphogenesis, Salinity Adaptation, and Lipid Production in Diatoms (Bacillariophyta).</title>
        <authorList>
            <person name="Roberts W.R."/>
            <person name="Downey K.M."/>
            <person name="Ruck E.C."/>
            <person name="Traller J.C."/>
            <person name="Alverson A.J."/>
        </authorList>
    </citation>
    <scope>NUCLEOTIDE SEQUENCE [LARGE SCALE GENOMIC DNA]</scope>
    <source>
        <strain evidence="8 9">CCMP332</strain>
    </source>
</reference>
<protein>
    <recommendedName>
        <fullName evidence="10">Nucleoporin Nup133/Nup155-like N-terminal domain-containing protein</fullName>
    </recommendedName>
</protein>
<dbReference type="Gene3D" id="1.25.40.440">
    <property type="entry name" value="Nucleoporin, helical domain, central subdomain"/>
    <property type="match status" value="1"/>
</dbReference>
<feature type="domain" description="Nucleoporin Nup133/Nup155-like N-terminal" evidence="7">
    <location>
        <begin position="166"/>
        <end position="352"/>
    </location>
</feature>
<evidence type="ECO:0000259" key="7">
    <source>
        <dbReference type="Pfam" id="PF08801"/>
    </source>
</evidence>
<feature type="region of interest" description="Disordered" evidence="5">
    <location>
        <begin position="1"/>
        <end position="76"/>
    </location>
</feature>
<evidence type="ECO:0008006" key="10">
    <source>
        <dbReference type="Google" id="ProtNLM"/>
    </source>
</evidence>
<feature type="compositionally biased region" description="Polar residues" evidence="5">
    <location>
        <begin position="44"/>
        <end position="71"/>
    </location>
</feature>
<comment type="similarity">
    <text evidence="2">Belongs to the non-repetitive/WGA-negative nucleoporin family.</text>
</comment>
<feature type="compositionally biased region" description="Basic residues" evidence="5">
    <location>
        <begin position="23"/>
        <end position="37"/>
    </location>
</feature>
<name>A0ABD3NI55_9STRA</name>